<dbReference type="Gene3D" id="1.10.510.10">
    <property type="entry name" value="Transferase(Phosphotransferase) domain 1"/>
    <property type="match status" value="1"/>
</dbReference>
<name>A0A6P5EJN5_ANACO</name>
<evidence type="ECO:0000256" key="8">
    <source>
        <dbReference type="RuleBase" id="RU000304"/>
    </source>
</evidence>
<evidence type="ECO:0000256" key="4">
    <source>
        <dbReference type="ARBA" id="ARBA00022741"/>
    </source>
</evidence>
<evidence type="ECO:0000313" key="12">
    <source>
        <dbReference type="RefSeq" id="XP_020083667.1"/>
    </source>
</evidence>
<dbReference type="InterPro" id="IPR011009">
    <property type="entry name" value="Kinase-like_dom_sf"/>
</dbReference>
<evidence type="ECO:0000313" key="10">
    <source>
        <dbReference type="Proteomes" id="UP000515123"/>
    </source>
</evidence>
<proteinExistence type="inferred from homology"/>
<accession>A0A6P5EJN5</accession>
<keyword evidence="5" id="KW-0418">Kinase</keyword>
<dbReference type="PROSITE" id="PS00107">
    <property type="entry name" value="PROTEIN_KINASE_ATP"/>
    <property type="match status" value="1"/>
</dbReference>
<dbReference type="GO" id="GO:0004674">
    <property type="term" value="F:protein serine/threonine kinase activity"/>
    <property type="evidence" value="ECO:0007669"/>
    <property type="project" value="UniProtKB-KW"/>
</dbReference>
<evidence type="ECO:0000256" key="5">
    <source>
        <dbReference type="ARBA" id="ARBA00022777"/>
    </source>
</evidence>
<gene>
    <name evidence="11 12" type="primary">LOC109707031</name>
</gene>
<evidence type="ECO:0000256" key="6">
    <source>
        <dbReference type="ARBA" id="ARBA00022840"/>
    </source>
</evidence>
<dbReference type="Proteomes" id="UP000515123">
    <property type="component" value="Linkage group 3"/>
</dbReference>
<dbReference type="AlphaFoldDB" id="A0A6P5EJN5"/>
<dbReference type="SUPFAM" id="SSF56112">
    <property type="entry name" value="Protein kinase-like (PK-like)"/>
    <property type="match status" value="1"/>
</dbReference>
<dbReference type="InterPro" id="IPR017441">
    <property type="entry name" value="Protein_kinase_ATP_BS"/>
</dbReference>
<dbReference type="GO" id="GO:0005524">
    <property type="term" value="F:ATP binding"/>
    <property type="evidence" value="ECO:0007669"/>
    <property type="project" value="UniProtKB-UniRule"/>
</dbReference>
<dbReference type="PANTHER" id="PTHR24349">
    <property type="entry name" value="SERINE/THREONINE-PROTEIN KINASE"/>
    <property type="match status" value="1"/>
</dbReference>
<evidence type="ECO:0000256" key="1">
    <source>
        <dbReference type="ARBA" id="ARBA00022527"/>
    </source>
</evidence>
<protein>
    <submittedName>
        <fullName evidence="11">Phosphoenolpyruvate carboxylase kinase 2-like isoform X1</fullName>
    </submittedName>
    <submittedName>
        <fullName evidence="12">Phosphoenolpyruvate carboxylase kinase 2-like isoform X2</fullName>
    </submittedName>
</protein>
<dbReference type="PROSITE" id="PS00108">
    <property type="entry name" value="PROTEIN_KINASE_ST"/>
    <property type="match status" value="1"/>
</dbReference>
<comment type="similarity">
    <text evidence="8">Belongs to the protein kinase superfamily.</text>
</comment>
<dbReference type="InterPro" id="IPR050205">
    <property type="entry name" value="CDPK_Ser/Thr_kinases"/>
</dbReference>
<sequence>MSEELRREYEIGEEIGRGRFGVVRRCMERATGEAYAVKSVEKGGLMDAVDREGAGVEAKVAQLAGAGNPGVVGVRAVYEDEGWIHVVMELCEGPDLFDWIRERRGEPATEPEAAAVVAQIAAALAACHFRGVAHRDVKPDNILLDGAGRRARLADFGSAACFVPGEGGAGAMAGLVGTPYYVAPEVVAGMEYGEKVDVWSLGVVMYVMLTGGAAAPFGGDTAEEIFAAVRRGNLRFPTRLFAGVSSGAKDLMRRMMCKDPSRRFSADQVLRHPWIMSGGGLSENAI</sequence>
<dbReference type="GeneID" id="109707031"/>
<dbReference type="Pfam" id="PF00069">
    <property type="entry name" value="Pkinase"/>
    <property type="match status" value="1"/>
</dbReference>
<evidence type="ECO:0000256" key="2">
    <source>
        <dbReference type="ARBA" id="ARBA00022679"/>
    </source>
</evidence>
<dbReference type="InterPro" id="IPR000719">
    <property type="entry name" value="Prot_kinase_dom"/>
</dbReference>
<keyword evidence="2" id="KW-0808">Transferase</keyword>
<dbReference type="OrthoDB" id="40902at2759"/>
<feature type="binding site" evidence="7">
    <location>
        <position position="38"/>
    </location>
    <ligand>
        <name>ATP</name>
        <dbReference type="ChEBI" id="CHEBI:30616"/>
    </ligand>
</feature>
<dbReference type="RefSeq" id="XP_020083667.1">
    <property type="nucleotide sequence ID" value="XM_020228078.1"/>
</dbReference>
<evidence type="ECO:0000256" key="3">
    <source>
        <dbReference type="ARBA" id="ARBA00022737"/>
    </source>
</evidence>
<dbReference type="RefSeq" id="XP_020083666.1">
    <property type="nucleotide sequence ID" value="XM_020228077.1"/>
</dbReference>
<dbReference type="FunFam" id="1.10.510.10:FF:000600">
    <property type="entry name" value="Phosphoenolpyruvate carboxylase kinase 2"/>
    <property type="match status" value="1"/>
</dbReference>
<reference evidence="10" key="1">
    <citation type="journal article" date="2015" name="Nat. Genet.">
        <title>The pineapple genome and the evolution of CAM photosynthesis.</title>
        <authorList>
            <person name="Ming R."/>
            <person name="VanBuren R."/>
            <person name="Wai C.M."/>
            <person name="Tang H."/>
            <person name="Schatz M.C."/>
            <person name="Bowers J.E."/>
            <person name="Lyons E."/>
            <person name="Wang M.L."/>
            <person name="Chen J."/>
            <person name="Biggers E."/>
            <person name="Zhang J."/>
            <person name="Huang L."/>
            <person name="Zhang L."/>
            <person name="Miao W."/>
            <person name="Zhang J."/>
            <person name="Ye Z."/>
            <person name="Miao C."/>
            <person name="Lin Z."/>
            <person name="Wang H."/>
            <person name="Zhou H."/>
            <person name="Yim W.C."/>
            <person name="Priest H.D."/>
            <person name="Zheng C."/>
            <person name="Woodhouse M."/>
            <person name="Edger P.P."/>
            <person name="Guyot R."/>
            <person name="Guo H.B."/>
            <person name="Guo H."/>
            <person name="Zheng G."/>
            <person name="Singh R."/>
            <person name="Sharma A."/>
            <person name="Min X."/>
            <person name="Zheng Y."/>
            <person name="Lee H."/>
            <person name="Gurtowski J."/>
            <person name="Sedlazeck F.J."/>
            <person name="Harkess A."/>
            <person name="McKain M.R."/>
            <person name="Liao Z."/>
            <person name="Fang J."/>
            <person name="Liu J."/>
            <person name="Zhang X."/>
            <person name="Zhang Q."/>
            <person name="Hu W."/>
            <person name="Qin Y."/>
            <person name="Wang K."/>
            <person name="Chen L.Y."/>
            <person name="Shirley N."/>
            <person name="Lin Y.R."/>
            <person name="Liu L.Y."/>
            <person name="Hernandez A.G."/>
            <person name="Wright C.L."/>
            <person name="Bulone V."/>
            <person name="Tuskan G.A."/>
            <person name="Heath K."/>
            <person name="Zee F."/>
            <person name="Moore P.H."/>
            <person name="Sunkar R."/>
            <person name="Leebens-Mack J.H."/>
            <person name="Mockler T."/>
            <person name="Bennetzen J.L."/>
            <person name="Freeling M."/>
            <person name="Sankoff D."/>
            <person name="Paterson A.H."/>
            <person name="Zhu X."/>
            <person name="Yang X."/>
            <person name="Smith J.A."/>
            <person name="Cushman J.C."/>
            <person name="Paull R.E."/>
            <person name="Yu Q."/>
        </authorList>
    </citation>
    <scope>NUCLEOTIDE SEQUENCE [LARGE SCALE GENOMIC DNA]</scope>
    <source>
        <strain evidence="10">cv. F153</strain>
    </source>
</reference>
<dbReference type="InterPro" id="IPR008271">
    <property type="entry name" value="Ser/Thr_kinase_AS"/>
</dbReference>
<dbReference type="PROSITE" id="PS50011">
    <property type="entry name" value="PROTEIN_KINASE_DOM"/>
    <property type="match status" value="1"/>
</dbReference>
<keyword evidence="6 7" id="KW-0067">ATP-binding</keyword>
<evidence type="ECO:0000259" key="9">
    <source>
        <dbReference type="PROSITE" id="PS50011"/>
    </source>
</evidence>
<evidence type="ECO:0000256" key="7">
    <source>
        <dbReference type="PROSITE-ProRule" id="PRU10141"/>
    </source>
</evidence>
<keyword evidence="10" id="KW-1185">Reference proteome</keyword>
<organism evidence="12">
    <name type="scientific">Ananas comosus</name>
    <name type="common">Pineapple</name>
    <name type="synonym">Ananas ananas</name>
    <dbReference type="NCBI Taxonomy" id="4615"/>
    <lineage>
        <taxon>Eukaryota</taxon>
        <taxon>Viridiplantae</taxon>
        <taxon>Streptophyta</taxon>
        <taxon>Embryophyta</taxon>
        <taxon>Tracheophyta</taxon>
        <taxon>Spermatophyta</taxon>
        <taxon>Magnoliopsida</taxon>
        <taxon>Liliopsida</taxon>
        <taxon>Poales</taxon>
        <taxon>Bromeliaceae</taxon>
        <taxon>Bromelioideae</taxon>
        <taxon>Ananas</taxon>
    </lineage>
</organism>
<dbReference type="SMART" id="SM00220">
    <property type="entry name" value="S_TKc"/>
    <property type="match status" value="1"/>
</dbReference>
<evidence type="ECO:0000313" key="11">
    <source>
        <dbReference type="RefSeq" id="XP_020083666.1"/>
    </source>
</evidence>
<reference evidence="11 12" key="2">
    <citation type="submission" date="2025-04" db="UniProtKB">
        <authorList>
            <consortium name="RefSeq"/>
        </authorList>
    </citation>
    <scope>IDENTIFICATION</scope>
    <source>
        <tissue evidence="11 12">Leaf</tissue>
    </source>
</reference>
<keyword evidence="3" id="KW-0677">Repeat</keyword>
<keyword evidence="1 8" id="KW-0723">Serine/threonine-protein kinase</keyword>
<keyword evidence="4 7" id="KW-0547">Nucleotide-binding</keyword>
<feature type="domain" description="Protein kinase" evidence="9">
    <location>
        <begin position="9"/>
        <end position="275"/>
    </location>
</feature>